<gene>
    <name evidence="1" type="ORF">BV22DRAFT_1132573</name>
</gene>
<organism evidence="1 2">
    <name type="scientific">Leucogyrophana mollusca</name>
    <dbReference type="NCBI Taxonomy" id="85980"/>
    <lineage>
        <taxon>Eukaryota</taxon>
        <taxon>Fungi</taxon>
        <taxon>Dikarya</taxon>
        <taxon>Basidiomycota</taxon>
        <taxon>Agaricomycotina</taxon>
        <taxon>Agaricomycetes</taxon>
        <taxon>Agaricomycetidae</taxon>
        <taxon>Boletales</taxon>
        <taxon>Boletales incertae sedis</taxon>
        <taxon>Leucogyrophana</taxon>
    </lineage>
</organism>
<dbReference type="Proteomes" id="UP000790709">
    <property type="component" value="Unassembled WGS sequence"/>
</dbReference>
<reference evidence="1" key="1">
    <citation type="journal article" date="2021" name="New Phytol.">
        <title>Evolutionary innovations through gain and loss of genes in the ectomycorrhizal Boletales.</title>
        <authorList>
            <person name="Wu G."/>
            <person name="Miyauchi S."/>
            <person name="Morin E."/>
            <person name="Kuo A."/>
            <person name="Drula E."/>
            <person name="Varga T."/>
            <person name="Kohler A."/>
            <person name="Feng B."/>
            <person name="Cao Y."/>
            <person name="Lipzen A."/>
            <person name="Daum C."/>
            <person name="Hundley H."/>
            <person name="Pangilinan J."/>
            <person name="Johnson J."/>
            <person name="Barry K."/>
            <person name="LaButti K."/>
            <person name="Ng V."/>
            <person name="Ahrendt S."/>
            <person name="Min B."/>
            <person name="Choi I.G."/>
            <person name="Park H."/>
            <person name="Plett J.M."/>
            <person name="Magnuson J."/>
            <person name="Spatafora J.W."/>
            <person name="Nagy L.G."/>
            <person name="Henrissat B."/>
            <person name="Grigoriev I.V."/>
            <person name="Yang Z.L."/>
            <person name="Xu J."/>
            <person name="Martin F.M."/>
        </authorList>
    </citation>
    <scope>NUCLEOTIDE SEQUENCE</scope>
    <source>
        <strain evidence="1">KUC20120723A-06</strain>
    </source>
</reference>
<accession>A0ACB8B6D9</accession>
<proteinExistence type="predicted"/>
<keyword evidence="2" id="KW-1185">Reference proteome</keyword>
<sequence>MPPLKSFPPAADALQNYRPRCGRLPAPRTSLTPKRPGHHDILVLLSRVKSGVVLNNDSDFFLFFPAIYALTSTPDALAIATRAVLEDSLLSLQIPTHHAYSLSCTPPQGAHRICPGTLVSLPLSLRSRSSPAPRLSSASTATRGEESHGTRPVWGSG</sequence>
<dbReference type="EMBL" id="MU266543">
    <property type="protein sequence ID" value="KAH7921095.1"/>
    <property type="molecule type" value="Genomic_DNA"/>
</dbReference>
<comment type="caution">
    <text evidence="1">The sequence shown here is derived from an EMBL/GenBank/DDBJ whole genome shotgun (WGS) entry which is preliminary data.</text>
</comment>
<evidence type="ECO:0000313" key="2">
    <source>
        <dbReference type="Proteomes" id="UP000790709"/>
    </source>
</evidence>
<name>A0ACB8B6D9_9AGAM</name>
<evidence type="ECO:0000313" key="1">
    <source>
        <dbReference type="EMBL" id="KAH7921095.1"/>
    </source>
</evidence>
<protein>
    <submittedName>
        <fullName evidence="1">Uncharacterized protein</fullName>
    </submittedName>
</protein>